<organism evidence="1 2">
    <name type="scientific">Araneus ventricosus</name>
    <name type="common">Orbweaver spider</name>
    <name type="synonym">Epeira ventricosa</name>
    <dbReference type="NCBI Taxonomy" id="182803"/>
    <lineage>
        <taxon>Eukaryota</taxon>
        <taxon>Metazoa</taxon>
        <taxon>Ecdysozoa</taxon>
        <taxon>Arthropoda</taxon>
        <taxon>Chelicerata</taxon>
        <taxon>Arachnida</taxon>
        <taxon>Araneae</taxon>
        <taxon>Araneomorphae</taxon>
        <taxon>Entelegynae</taxon>
        <taxon>Araneoidea</taxon>
        <taxon>Araneidae</taxon>
        <taxon>Araneus</taxon>
    </lineage>
</organism>
<accession>A0A4Y2GUQ7</accession>
<protein>
    <submittedName>
        <fullName evidence="1">Uncharacterized protein</fullName>
    </submittedName>
</protein>
<comment type="caution">
    <text evidence="1">The sequence shown here is derived from an EMBL/GenBank/DDBJ whole genome shotgun (WGS) entry which is preliminary data.</text>
</comment>
<reference evidence="1 2" key="1">
    <citation type="journal article" date="2019" name="Sci. Rep.">
        <title>Orb-weaving spider Araneus ventricosus genome elucidates the spidroin gene catalogue.</title>
        <authorList>
            <person name="Kono N."/>
            <person name="Nakamura H."/>
            <person name="Ohtoshi R."/>
            <person name="Moran D.A.P."/>
            <person name="Shinohara A."/>
            <person name="Yoshida Y."/>
            <person name="Fujiwara M."/>
            <person name="Mori M."/>
            <person name="Tomita M."/>
            <person name="Arakawa K."/>
        </authorList>
    </citation>
    <scope>NUCLEOTIDE SEQUENCE [LARGE SCALE GENOMIC DNA]</scope>
</reference>
<keyword evidence="2" id="KW-1185">Reference proteome</keyword>
<evidence type="ECO:0000313" key="1">
    <source>
        <dbReference type="EMBL" id="GBM57752.1"/>
    </source>
</evidence>
<dbReference type="EMBL" id="BGPR01001605">
    <property type="protein sequence ID" value="GBM57752.1"/>
    <property type="molecule type" value="Genomic_DNA"/>
</dbReference>
<proteinExistence type="predicted"/>
<gene>
    <name evidence="1" type="ORF">AVEN_50743_1</name>
</gene>
<name>A0A4Y2GUQ7_ARAVE</name>
<dbReference type="AlphaFoldDB" id="A0A4Y2GUQ7"/>
<evidence type="ECO:0000313" key="2">
    <source>
        <dbReference type="Proteomes" id="UP000499080"/>
    </source>
</evidence>
<sequence length="147" mass="16775">MFEEEIRYIKTGFLLIRFFVLVTNVEDRWRSGFKTLRKSHSNDCIRSRAIIGRVVQGNTVQFTFRFKATRGVFGDGPRNFEPRSEDDLITSLSKFSHQTSGRFPVHQAHLHDGSSMESGLEPGTLRPLTTGHPSIHVLMLCYGFARS</sequence>
<dbReference type="Proteomes" id="UP000499080">
    <property type="component" value="Unassembled WGS sequence"/>
</dbReference>